<keyword evidence="9 13" id="KW-0472">Membrane</keyword>
<gene>
    <name evidence="16" type="ORF">SAMN05192566_0130</name>
</gene>
<dbReference type="PROSITE" id="PS50893">
    <property type="entry name" value="ABC_TRANSPORTER_2"/>
    <property type="match status" value="1"/>
</dbReference>
<dbReference type="InterPro" id="IPR003439">
    <property type="entry name" value="ABC_transporter-like_ATP-bd"/>
</dbReference>
<feature type="transmembrane region" description="Helical" evidence="13">
    <location>
        <begin position="45"/>
        <end position="63"/>
    </location>
</feature>
<dbReference type="SUPFAM" id="SSF90123">
    <property type="entry name" value="ABC transporter transmembrane region"/>
    <property type="match status" value="1"/>
</dbReference>
<dbReference type="InterPro" id="IPR027417">
    <property type="entry name" value="P-loop_NTPase"/>
</dbReference>
<feature type="transmembrane region" description="Helical" evidence="13">
    <location>
        <begin position="94"/>
        <end position="122"/>
    </location>
</feature>
<keyword evidence="3" id="KW-1003">Cell membrane</keyword>
<feature type="domain" description="ABC transmembrane type-1" evidence="15">
    <location>
        <begin position="48"/>
        <end position="340"/>
    </location>
</feature>
<dbReference type="PANTHER" id="PTHR43394:SF1">
    <property type="entry name" value="ATP-BINDING CASSETTE SUB-FAMILY B MEMBER 10, MITOCHONDRIAL"/>
    <property type="match status" value="1"/>
</dbReference>
<evidence type="ECO:0000256" key="8">
    <source>
        <dbReference type="ARBA" id="ARBA00022989"/>
    </source>
</evidence>
<evidence type="ECO:0000256" key="7">
    <source>
        <dbReference type="ARBA" id="ARBA00022840"/>
    </source>
</evidence>
<feature type="transmembrane region" description="Helical" evidence="13">
    <location>
        <begin position="287"/>
        <end position="305"/>
    </location>
</feature>
<dbReference type="GO" id="GO:0031640">
    <property type="term" value="P:killing of cells of another organism"/>
    <property type="evidence" value="ECO:0007669"/>
    <property type="project" value="UniProtKB-KW"/>
</dbReference>
<dbReference type="GO" id="GO:0005524">
    <property type="term" value="F:ATP binding"/>
    <property type="evidence" value="ECO:0007669"/>
    <property type="project" value="UniProtKB-KW"/>
</dbReference>
<dbReference type="InterPro" id="IPR011527">
    <property type="entry name" value="ABC1_TM_dom"/>
</dbReference>
<dbReference type="EMBL" id="FNFX01000001">
    <property type="protein sequence ID" value="SDK10863.1"/>
    <property type="molecule type" value="Genomic_DNA"/>
</dbReference>
<evidence type="ECO:0000256" key="1">
    <source>
        <dbReference type="ARBA" id="ARBA00004651"/>
    </source>
</evidence>
<dbReference type="Gene3D" id="3.40.50.300">
    <property type="entry name" value="P-loop containing nucleotide triphosphate hydrolases"/>
    <property type="match status" value="1"/>
</dbReference>
<dbReference type="Pfam" id="PF00005">
    <property type="entry name" value="ABC_tran"/>
    <property type="match status" value="1"/>
</dbReference>
<dbReference type="GO" id="GO:0016887">
    <property type="term" value="F:ATP hydrolysis activity"/>
    <property type="evidence" value="ECO:0007669"/>
    <property type="project" value="InterPro"/>
</dbReference>
<protein>
    <recommendedName>
        <fullName evidence="12">Cyclolysin secretion/processing ATP-binding protein CyaB</fullName>
    </recommendedName>
</protein>
<evidence type="ECO:0000256" key="6">
    <source>
        <dbReference type="ARBA" id="ARBA00022741"/>
    </source>
</evidence>
<accession>A0A1G8Z7D8</accession>
<dbReference type="InterPro" id="IPR039421">
    <property type="entry name" value="Type_1_exporter"/>
</dbReference>
<dbReference type="PROSITE" id="PS00211">
    <property type="entry name" value="ABC_TRANSPORTER_1"/>
    <property type="match status" value="1"/>
</dbReference>
<keyword evidence="5" id="KW-0204">Cytolysis</keyword>
<evidence type="ECO:0000256" key="3">
    <source>
        <dbReference type="ARBA" id="ARBA00022475"/>
    </source>
</evidence>
<evidence type="ECO:0000256" key="13">
    <source>
        <dbReference type="SAM" id="Phobius"/>
    </source>
</evidence>
<evidence type="ECO:0000256" key="4">
    <source>
        <dbReference type="ARBA" id="ARBA00022692"/>
    </source>
</evidence>
<dbReference type="PROSITE" id="PS50929">
    <property type="entry name" value="ABC_TM1F"/>
    <property type="match status" value="1"/>
</dbReference>
<feature type="domain" description="ABC transporter" evidence="14">
    <location>
        <begin position="372"/>
        <end position="615"/>
    </location>
</feature>
<dbReference type="Gene3D" id="1.20.1560.10">
    <property type="entry name" value="ABC transporter type 1, transmembrane domain"/>
    <property type="match status" value="1"/>
</dbReference>
<feature type="transmembrane region" description="Helical" evidence="13">
    <location>
        <begin position="195"/>
        <end position="214"/>
    </location>
</feature>
<proteinExistence type="inferred from homology"/>
<keyword evidence="2" id="KW-0813">Transport</keyword>
<keyword evidence="7 16" id="KW-0067">ATP-binding</keyword>
<dbReference type="FunFam" id="3.40.50.300:FF:000299">
    <property type="entry name" value="ABC transporter ATP-binding protein/permease"/>
    <property type="match status" value="1"/>
</dbReference>
<dbReference type="AlphaFoldDB" id="A0A1G8Z7D8"/>
<dbReference type="SMART" id="SM00382">
    <property type="entry name" value="AAA"/>
    <property type="match status" value="1"/>
</dbReference>
<keyword evidence="6" id="KW-0547">Nucleotide-binding</keyword>
<keyword evidence="5" id="KW-0354">Hemolysis</keyword>
<evidence type="ECO:0000256" key="11">
    <source>
        <dbReference type="ARBA" id="ARBA00061173"/>
    </source>
</evidence>
<dbReference type="SUPFAM" id="SSF52540">
    <property type="entry name" value="P-loop containing nucleoside triphosphate hydrolases"/>
    <property type="match status" value="1"/>
</dbReference>
<sequence>MTEASLEEKPVFTQPGKRRWPALMAFNLRDYPLMRCLLLYSRTPVRFWICTGLFAAANVMLALQQGLIARAIDDVQHGKAIVRTVTGTLDSEVAWHWLLIIVGIALARAAILYFVGWLSLVIQQNLIGHLRERILIQVQRLDQSYHWQHGAGELVTRTTRDSDKLRDALISFWRQVVDTSLVVSAAMGFLFWYHFWLGVVPLLLCLLGFGILLLQTEHLVKLDRAVGEAYDAVNQDLTEGVNGVRVIKAFALEDSRIKRFEQQVQRFMAQAFAALSFYTSRIPLPQFVVALGQVWVLGFGCHLVYTQALNLGQLIAALLMVNTLVFRVEGVGRVIQVFADARSSAARIWDLLDAEPEIHSGTQALPGGPLSLRFEQVSVLPPEGGNPVLSDCTFEIGAGEIVALVGTTGSGKSTLAGLVPRLAEVTHGRVAIAGDDGHWLDVKDLQLAELRKQVHTVPQEAFLFSDSLAANMRLAAPEATDEDLAWALKMASASELLESLSDGLETRIGDRGVTLSGGQRQRVCLARALLGQPRILVLDDATSALDAVTERNVLNNIRALKAQDRATTVLVIASKLSTILLADKVLFLADGHIVASDTHSSLVQNNAQYRELMGLDDGR</sequence>
<evidence type="ECO:0000313" key="17">
    <source>
        <dbReference type="Proteomes" id="UP000198629"/>
    </source>
</evidence>
<keyword evidence="17" id="KW-1185">Reference proteome</keyword>
<dbReference type="Pfam" id="PF00664">
    <property type="entry name" value="ABC_membrane"/>
    <property type="match status" value="1"/>
</dbReference>
<dbReference type="InterPro" id="IPR017871">
    <property type="entry name" value="ABC_transporter-like_CS"/>
</dbReference>
<organism evidence="16 17">
    <name type="scientific">Methylophilus rhizosphaerae</name>
    <dbReference type="NCBI Taxonomy" id="492660"/>
    <lineage>
        <taxon>Bacteria</taxon>
        <taxon>Pseudomonadati</taxon>
        <taxon>Pseudomonadota</taxon>
        <taxon>Betaproteobacteria</taxon>
        <taxon>Nitrosomonadales</taxon>
        <taxon>Methylophilaceae</taxon>
        <taxon>Methylophilus</taxon>
    </lineage>
</organism>
<keyword evidence="8 13" id="KW-1133">Transmembrane helix</keyword>
<dbReference type="STRING" id="492660.SAMN05192566_0130"/>
<evidence type="ECO:0000259" key="14">
    <source>
        <dbReference type="PROSITE" id="PS50893"/>
    </source>
</evidence>
<keyword evidence="4 13" id="KW-0812">Transmembrane</keyword>
<evidence type="ECO:0000259" key="15">
    <source>
        <dbReference type="PROSITE" id="PS50929"/>
    </source>
</evidence>
<comment type="function">
    <text evidence="10">Involved in the export of calmodulin-sensitive adenylate cyclase-hemolysin (cyclolysin).</text>
</comment>
<evidence type="ECO:0000256" key="9">
    <source>
        <dbReference type="ARBA" id="ARBA00023136"/>
    </source>
</evidence>
<evidence type="ECO:0000256" key="2">
    <source>
        <dbReference type="ARBA" id="ARBA00022448"/>
    </source>
</evidence>
<dbReference type="PANTHER" id="PTHR43394">
    <property type="entry name" value="ATP-DEPENDENT PERMEASE MDL1, MITOCHONDRIAL"/>
    <property type="match status" value="1"/>
</dbReference>
<dbReference type="GO" id="GO:0015421">
    <property type="term" value="F:ABC-type oligopeptide transporter activity"/>
    <property type="evidence" value="ECO:0007669"/>
    <property type="project" value="TreeGrafter"/>
</dbReference>
<comment type="similarity">
    <text evidence="11">Belongs to the ABC transporter superfamily. Cyclolysin exporter (TC 3.A.1.109.2) family.</text>
</comment>
<dbReference type="InterPro" id="IPR036640">
    <property type="entry name" value="ABC1_TM_sf"/>
</dbReference>
<evidence type="ECO:0000256" key="10">
    <source>
        <dbReference type="ARBA" id="ARBA00055355"/>
    </source>
</evidence>
<evidence type="ECO:0000313" key="16">
    <source>
        <dbReference type="EMBL" id="SDK10863.1"/>
    </source>
</evidence>
<name>A0A1G8Z7D8_9PROT</name>
<reference evidence="17" key="1">
    <citation type="submission" date="2016-10" db="EMBL/GenBank/DDBJ databases">
        <authorList>
            <person name="Varghese N."/>
            <person name="Submissions S."/>
        </authorList>
    </citation>
    <scope>NUCLEOTIDE SEQUENCE [LARGE SCALE GENOMIC DNA]</scope>
    <source>
        <strain evidence="17">CBMB127</strain>
    </source>
</reference>
<dbReference type="Proteomes" id="UP000198629">
    <property type="component" value="Unassembled WGS sequence"/>
</dbReference>
<evidence type="ECO:0000256" key="5">
    <source>
        <dbReference type="ARBA" id="ARBA00022735"/>
    </source>
</evidence>
<comment type="subcellular location">
    <subcellularLocation>
        <location evidence="1">Cell membrane</location>
        <topology evidence="1">Multi-pass membrane protein</topology>
    </subcellularLocation>
</comment>
<dbReference type="GO" id="GO:0005886">
    <property type="term" value="C:plasma membrane"/>
    <property type="evidence" value="ECO:0007669"/>
    <property type="project" value="UniProtKB-SubCell"/>
</dbReference>
<dbReference type="CDD" id="cd07346">
    <property type="entry name" value="ABC_6TM_exporters"/>
    <property type="match status" value="1"/>
</dbReference>
<evidence type="ECO:0000256" key="12">
    <source>
        <dbReference type="ARBA" id="ARBA00072252"/>
    </source>
</evidence>
<dbReference type="InterPro" id="IPR003593">
    <property type="entry name" value="AAA+_ATPase"/>
</dbReference>